<dbReference type="InterPro" id="IPR013766">
    <property type="entry name" value="Thioredoxin_domain"/>
</dbReference>
<feature type="domain" description="Thioredoxin" evidence="8">
    <location>
        <begin position="16"/>
        <end position="140"/>
    </location>
</feature>
<evidence type="ECO:0000313" key="10">
    <source>
        <dbReference type="Proteomes" id="UP000831607"/>
    </source>
</evidence>
<dbReference type="Gene3D" id="3.40.30.10">
    <property type="entry name" value="Glutaredoxin"/>
    <property type="match status" value="1"/>
</dbReference>
<keyword evidence="6" id="KW-0676">Redox-active center</keyword>
<keyword evidence="4" id="KW-0249">Electron transport</keyword>
<keyword evidence="3" id="KW-0479">Metal-binding</keyword>
<evidence type="ECO:0000256" key="1">
    <source>
        <dbReference type="ARBA" id="ARBA00008987"/>
    </source>
</evidence>
<dbReference type="Pfam" id="PF21352">
    <property type="entry name" value="Zn_ribbon_Thio2"/>
    <property type="match status" value="1"/>
</dbReference>
<dbReference type="EMBL" id="CP063982">
    <property type="protein sequence ID" value="UOD49759.1"/>
    <property type="molecule type" value="Genomic_DNA"/>
</dbReference>
<organism evidence="9 10">
    <name type="scientific">Orrella daihaiensis</name>
    <dbReference type="NCBI Taxonomy" id="2782176"/>
    <lineage>
        <taxon>Bacteria</taxon>
        <taxon>Pseudomonadati</taxon>
        <taxon>Pseudomonadota</taxon>
        <taxon>Betaproteobacteria</taxon>
        <taxon>Burkholderiales</taxon>
        <taxon>Alcaligenaceae</taxon>
        <taxon>Orrella</taxon>
    </lineage>
</organism>
<sequence>MNIRCPHCNKLNRVANERLGEHPSCGACGEPLLTGVLSLDRTALDDLLAQSSLPVLVDFWAPWCGPCRMFAPTFEAAAKKHGQALIFAKLDTEANQAAGAKFNIRSIPTLAVFHRGQELGRVSGALPPAQLEELVGNVLAHTSKP</sequence>
<evidence type="ECO:0000256" key="3">
    <source>
        <dbReference type="ARBA" id="ARBA00022723"/>
    </source>
</evidence>
<dbReference type="Pfam" id="PF00085">
    <property type="entry name" value="Thioredoxin"/>
    <property type="match status" value="1"/>
</dbReference>
<dbReference type="PANTHER" id="PTHR45663:SF40">
    <property type="entry name" value="THIOREDOXIN 2"/>
    <property type="match status" value="1"/>
</dbReference>
<dbReference type="PROSITE" id="PS51352">
    <property type="entry name" value="THIOREDOXIN_2"/>
    <property type="match status" value="1"/>
</dbReference>
<dbReference type="Proteomes" id="UP000831607">
    <property type="component" value="Chromosome"/>
</dbReference>
<dbReference type="PROSITE" id="PS00194">
    <property type="entry name" value="THIOREDOXIN_1"/>
    <property type="match status" value="1"/>
</dbReference>
<dbReference type="InterPro" id="IPR005746">
    <property type="entry name" value="Thioredoxin"/>
</dbReference>
<dbReference type="InterPro" id="IPR017937">
    <property type="entry name" value="Thioredoxin_CS"/>
</dbReference>
<dbReference type="CDD" id="cd02947">
    <property type="entry name" value="TRX_family"/>
    <property type="match status" value="1"/>
</dbReference>
<dbReference type="NCBIfam" id="NF008229">
    <property type="entry name" value="PRK10996.1"/>
    <property type="match status" value="1"/>
</dbReference>
<evidence type="ECO:0000256" key="4">
    <source>
        <dbReference type="ARBA" id="ARBA00022982"/>
    </source>
</evidence>
<protein>
    <recommendedName>
        <fullName evidence="7">Thioredoxin</fullName>
    </recommendedName>
</protein>
<dbReference type="SUPFAM" id="SSF52833">
    <property type="entry name" value="Thioredoxin-like"/>
    <property type="match status" value="1"/>
</dbReference>
<dbReference type="PANTHER" id="PTHR45663">
    <property type="entry name" value="GEO12009P1"/>
    <property type="match status" value="1"/>
</dbReference>
<evidence type="ECO:0000313" key="9">
    <source>
        <dbReference type="EMBL" id="UOD49759.1"/>
    </source>
</evidence>
<evidence type="ECO:0000256" key="2">
    <source>
        <dbReference type="ARBA" id="ARBA00022448"/>
    </source>
</evidence>
<evidence type="ECO:0000259" key="8">
    <source>
        <dbReference type="PROSITE" id="PS51352"/>
    </source>
</evidence>
<keyword evidence="2" id="KW-0813">Transport</keyword>
<proteinExistence type="inferred from homology"/>
<dbReference type="InterPro" id="IPR036249">
    <property type="entry name" value="Thioredoxin-like_sf"/>
</dbReference>
<dbReference type="InterPro" id="IPR049299">
    <property type="entry name" value="Thio2_N"/>
</dbReference>
<evidence type="ECO:0000256" key="6">
    <source>
        <dbReference type="ARBA" id="ARBA00023284"/>
    </source>
</evidence>
<keyword evidence="10" id="KW-1185">Reference proteome</keyword>
<reference evidence="9 10" key="1">
    <citation type="submission" date="2020-11" db="EMBL/GenBank/DDBJ databases">
        <title>Algicoccus daihaiensis sp.nov., isolated from Daihai Lake in Inner Mongolia.</title>
        <authorList>
            <person name="Kai J."/>
        </authorList>
    </citation>
    <scope>NUCLEOTIDE SEQUENCE [LARGE SCALE GENOMIC DNA]</scope>
    <source>
        <strain evidence="10">f23</strain>
    </source>
</reference>
<name>A0ABY4ANZ0_9BURK</name>
<evidence type="ECO:0000256" key="7">
    <source>
        <dbReference type="NCBIfam" id="TIGR01068"/>
    </source>
</evidence>
<dbReference type="RefSeq" id="WP_243478003.1">
    <property type="nucleotide sequence ID" value="NZ_CP063982.1"/>
</dbReference>
<dbReference type="Gene3D" id="2.30.30.380">
    <property type="entry name" value="Zn-finger domain of Sec23/24"/>
    <property type="match status" value="1"/>
</dbReference>
<gene>
    <name evidence="9" type="primary">trxC</name>
    <name evidence="9" type="ORF">DHf2319_09875</name>
</gene>
<keyword evidence="5" id="KW-1015">Disulfide bond</keyword>
<dbReference type="PRINTS" id="PR00421">
    <property type="entry name" value="THIOREDOXIN"/>
</dbReference>
<dbReference type="NCBIfam" id="TIGR01068">
    <property type="entry name" value="thioredoxin"/>
    <property type="match status" value="1"/>
</dbReference>
<comment type="similarity">
    <text evidence="1">Belongs to the thioredoxin family.</text>
</comment>
<accession>A0ABY4ANZ0</accession>
<evidence type="ECO:0000256" key="5">
    <source>
        <dbReference type="ARBA" id="ARBA00023157"/>
    </source>
</evidence>